<accession>A0ABV9C257</accession>
<dbReference type="PROSITE" id="PS50405">
    <property type="entry name" value="GST_CTER"/>
    <property type="match status" value="1"/>
</dbReference>
<evidence type="ECO:0000313" key="3">
    <source>
        <dbReference type="Proteomes" id="UP001595961"/>
    </source>
</evidence>
<dbReference type="EMBL" id="JBHSGA010000017">
    <property type="protein sequence ID" value="MFC4527060.1"/>
    <property type="molecule type" value="Genomic_DNA"/>
</dbReference>
<dbReference type="SUPFAM" id="SSF52833">
    <property type="entry name" value="Thioredoxin-like"/>
    <property type="match status" value="1"/>
</dbReference>
<evidence type="ECO:0000259" key="1">
    <source>
        <dbReference type="PROSITE" id="PS50405"/>
    </source>
</evidence>
<comment type="caution">
    <text evidence="2">The sequence shown here is derived from an EMBL/GenBank/DDBJ whole genome shotgun (WGS) entry which is preliminary data.</text>
</comment>
<organism evidence="2 3">
    <name type="scientific">Dyella halodurans</name>
    <dbReference type="NCBI Taxonomy" id="1920171"/>
    <lineage>
        <taxon>Bacteria</taxon>
        <taxon>Pseudomonadati</taxon>
        <taxon>Pseudomonadota</taxon>
        <taxon>Gammaproteobacteria</taxon>
        <taxon>Lysobacterales</taxon>
        <taxon>Rhodanobacteraceae</taxon>
        <taxon>Dyella</taxon>
    </lineage>
</organism>
<dbReference type="PANTHER" id="PTHR44051:SF19">
    <property type="entry name" value="DISULFIDE-BOND OXIDOREDUCTASE YFCG"/>
    <property type="match status" value="1"/>
</dbReference>
<dbReference type="InterPro" id="IPR036249">
    <property type="entry name" value="Thioredoxin-like_sf"/>
</dbReference>
<keyword evidence="3" id="KW-1185">Reference proteome</keyword>
<feature type="domain" description="GST C-terminal" evidence="1">
    <location>
        <begin position="104"/>
        <end position="217"/>
    </location>
</feature>
<dbReference type="InterPro" id="IPR036282">
    <property type="entry name" value="Glutathione-S-Trfase_C_sf"/>
</dbReference>
<reference evidence="3" key="1">
    <citation type="journal article" date="2019" name="Int. J. Syst. Evol. Microbiol.">
        <title>The Global Catalogue of Microorganisms (GCM) 10K type strain sequencing project: providing services to taxonomists for standard genome sequencing and annotation.</title>
        <authorList>
            <consortium name="The Broad Institute Genomics Platform"/>
            <consortium name="The Broad Institute Genome Sequencing Center for Infectious Disease"/>
            <person name="Wu L."/>
            <person name="Ma J."/>
        </authorList>
    </citation>
    <scope>NUCLEOTIDE SEQUENCE [LARGE SCALE GENOMIC DNA]</scope>
    <source>
        <strain evidence="3">CCM 4481</strain>
    </source>
</reference>
<dbReference type="CDD" id="cd00570">
    <property type="entry name" value="GST_N_family"/>
    <property type="match status" value="1"/>
</dbReference>
<sequence>MNFDDSLKVLAKSERLVLYGARTENSQRAAIALVEAGVVFEAAKLTAGCSGPIADRFLGQNPLTEVPVLAAYNDQEVVWSLSQWSAIMMDAAASAPGRLLPAQRSDERRALERFFYFLTDVIAPSHAGRYLDREGVQDGAKAMTALTSERIERCESFLEYGPYMAGEAFGLADIAAYTLIHAVPQDLHWKYFPLLTDWYARVEARPGVRWGMAAFGE</sequence>
<proteinExistence type="predicted"/>
<dbReference type="Gene3D" id="1.20.1050.10">
    <property type="match status" value="1"/>
</dbReference>
<dbReference type="InterPro" id="IPR004046">
    <property type="entry name" value="GST_C"/>
</dbReference>
<dbReference type="RefSeq" id="WP_266148961.1">
    <property type="nucleotide sequence ID" value="NZ_CP064028.1"/>
</dbReference>
<dbReference type="InterPro" id="IPR010987">
    <property type="entry name" value="Glutathione-S-Trfase_C-like"/>
</dbReference>
<evidence type="ECO:0000313" key="2">
    <source>
        <dbReference type="EMBL" id="MFC4527060.1"/>
    </source>
</evidence>
<dbReference type="PANTHER" id="PTHR44051">
    <property type="entry name" value="GLUTATHIONE S-TRANSFERASE-RELATED"/>
    <property type="match status" value="1"/>
</dbReference>
<dbReference type="Gene3D" id="3.40.30.10">
    <property type="entry name" value="Glutaredoxin"/>
    <property type="match status" value="1"/>
</dbReference>
<name>A0ABV9C257_9GAMM</name>
<dbReference type="SUPFAM" id="SSF47616">
    <property type="entry name" value="GST C-terminal domain-like"/>
    <property type="match status" value="1"/>
</dbReference>
<dbReference type="Pfam" id="PF00043">
    <property type="entry name" value="GST_C"/>
    <property type="match status" value="1"/>
</dbReference>
<protein>
    <submittedName>
        <fullName evidence="2">Glutathione S-transferase family protein</fullName>
    </submittedName>
</protein>
<dbReference type="Proteomes" id="UP001595961">
    <property type="component" value="Unassembled WGS sequence"/>
</dbReference>
<gene>
    <name evidence="2" type="ORF">ACFO5W_10495</name>
</gene>